<evidence type="ECO:0000256" key="8">
    <source>
        <dbReference type="ARBA" id="ARBA00023163"/>
    </source>
</evidence>
<dbReference type="GO" id="GO:0006357">
    <property type="term" value="P:regulation of transcription by RNA polymerase II"/>
    <property type="evidence" value="ECO:0007669"/>
    <property type="project" value="TreeGrafter"/>
</dbReference>
<comment type="function">
    <text evidence="10">DNA-binding protein that specifically binds heat shock promoter elements (HSE) and activates transcription.</text>
</comment>
<reference evidence="15" key="2">
    <citation type="journal article" date="2025" name="Foods">
        <title>Unveiling the Microbial Signatures of Arabica Coffee Cherries: Insights into Ripeness Specific Diversity, Functional Traits, and Implications for Quality and Safety.</title>
        <authorList>
            <consortium name="RefSeq"/>
            <person name="Tenea G.N."/>
            <person name="Cifuentes V."/>
            <person name="Reyes P."/>
            <person name="Cevallos-Vallejos M."/>
        </authorList>
    </citation>
    <scope>NUCLEOTIDE SEQUENCE [LARGE SCALE GENOMIC DNA]</scope>
</reference>
<keyword evidence="15" id="KW-1185">Reference proteome</keyword>
<dbReference type="GO" id="GO:0034605">
    <property type="term" value="P:cellular response to heat"/>
    <property type="evidence" value="ECO:0007669"/>
    <property type="project" value="TreeGrafter"/>
</dbReference>
<dbReference type="Proteomes" id="UP001652660">
    <property type="component" value="Chromosome 6c"/>
</dbReference>
<keyword evidence="8" id="KW-0804">Transcription</keyword>
<keyword evidence="7" id="KW-0010">Activator</keyword>
<dbReference type="OrthoDB" id="60033at2759"/>
<dbReference type="GO" id="GO:0003700">
    <property type="term" value="F:DNA-binding transcription factor activity"/>
    <property type="evidence" value="ECO:0007669"/>
    <property type="project" value="InterPro"/>
</dbReference>
<evidence type="ECO:0000256" key="7">
    <source>
        <dbReference type="ARBA" id="ARBA00023159"/>
    </source>
</evidence>
<evidence type="ECO:0000256" key="5">
    <source>
        <dbReference type="ARBA" id="ARBA00023016"/>
    </source>
</evidence>
<dbReference type="FunFam" id="1.10.10.10:FF:000057">
    <property type="entry name" value="Heat shock transcription factor 1"/>
    <property type="match status" value="1"/>
</dbReference>
<evidence type="ECO:0000256" key="4">
    <source>
        <dbReference type="ARBA" id="ARBA00023015"/>
    </source>
</evidence>
<evidence type="ECO:0000256" key="2">
    <source>
        <dbReference type="ARBA" id="ARBA00006403"/>
    </source>
</evidence>
<dbReference type="GO" id="GO:0005634">
    <property type="term" value="C:nucleus"/>
    <property type="evidence" value="ECO:0007669"/>
    <property type="project" value="UniProtKB-SubCell"/>
</dbReference>
<keyword evidence="3" id="KW-0597">Phosphoprotein</keyword>
<dbReference type="InterPro" id="IPR036390">
    <property type="entry name" value="WH_DNA-bd_sf"/>
</dbReference>
<evidence type="ECO:0000313" key="15">
    <source>
        <dbReference type="Proteomes" id="UP001652660"/>
    </source>
</evidence>
<sequence length="408" mass="46380">MDQLNVGFKRSVPVEEEDAPKVEKAEILPVKEEPVVFLDEDGPFGNVSSNFSGGGEFSDVPKPLQGLHEVGPPPFLKKTFEMVDDPETDSTISWSSTNTSFVVWDPHKFSRDLLPKHFKHNNFSSFVRQLNTYRFRKTDSDRWEFANEEFQKGKKHLLKNIKRRKQHSQMLQHQGAGQPWLDSANYISETELQKLRNDQNTLKLELLRLKQQQVNTENYLAAVKERLRTAESKQKYMAIFMVKAFKNPLFVQLFIEKMKQKRALGSGEVSKKRRLAGPQGNENLTEAMNAANNSLDATRKAVDGKNLQPQDELTTVDPEIQILFSPDHESSGPLQEQLVGASSNTSENFILWEKLMEDDMIYENEPETGKSQSEIVLELENLIAKPPSWGMNTKDLAGHASYPAGLMA</sequence>
<dbReference type="Gene3D" id="1.10.10.10">
    <property type="entry name" value="Winged helix-like DNA-binding domain superfamily/Winged helix DNA-binding domain"/>
    <property type="match status" value="1"/>
</dbReference>
<evidence type="ECO:0000313" key="16">
    <source>
        <dbReference type="RefSeq" id="XP_027065759.1"/>
    </source>
</evidence>
<dbReference type="PRINTS" id="PR00056">
    <property type="entry name" value="HSFDOMAIN"/>
</dbReference>
<dbReference type="SMART" id="SM00415">
    <property type="entry name" value="HSF"/>
    <property type="match status" value="1"/>
</dbReference>
<comment type="similarity">
    <text evidence="2 12">Belongs to the HSF family.</text>
</comment>
<reference evidence="16" key="3">
    <citation type="submission" date="2025-04" db="UniProtKB">
        <authorList>
            <consortium name="RefSeq"/>
        </authorList>
    </citation>
    <scope>IDENTIFICATION</scope>
    <source>
        <tissue evidence="16">Leaves</tissue>
    </source>
</reference>
<reference evidence="14" key="1">
    <citation type="submission" date="2012-02" db="EMBL/GenBank/DDBJ databases">
        <title>Transcriptome analysis of coffee seed development.</title>
        <authorList>
            <person name="Joet T."/>
        </authorList>
    </citation>
    <scope>NUCLEOTIDE SEQUENCE</scope>
    <source>
        <strain evidence="14">Laurina</strain>
    </source>
</reference>
<dbReference type="InterPro" id="IPR000232">
    <property type="entry name" value="HSF_DNA-bd"/>
</dbReference>
<evidence type="ECO:0000256" key="12">
    <source>
        <dbReference type="RuleBase" id="RU004020"/>
    </source>
</evidence>
<dbReference type="PANTHER" id="PTHR10015">
    <property type="entry name" value="HEAT SHOCK TRANSCRIPTION FACTOR"/>
    <property type="match status" value="1"/>
</dbReference>
<proteinExistence type="evidence at transcript level"/>
<evidence type="ECO:0000256" key="9">
    <source>
        <dbReference type="ARBA" id="ARBA00023242"/>
    </source>
</evidence>
<organism evidence="14">
    <name type="scientific">Coffea arabica</name>
    <name type="common">Arabian coffee</name>
    <dbReference type="NCBI Taxonomy" id="13443"/>
    <lineage>
        <taxon>Eukaryota</taxon>
        <taxon>Viridiplantae</taxon>
        <taxon>Streptophyta</taxon>
        <taxon>Embryophyta</taxon>
        <taxon>Tracheophyta</taxon>
        <taxon>Spermatophyta</taxon>
        <taxon>Magnoliopsida</taxon>
        <taxon>eudicotyledons</taxon>
        <taxon>Gunneridae</taxon>
        <taxon>Pentapetalae</taxon>
        <taxon>asterids</taxon>
        <taxon>lamiids</taxon>
        <taxon>Gentianales</taxon>
        <taxon>Rubiaceae</taxon>
        <taxon>Ixoroideae</taxon>
        <taxon>Gardenieae complex</taxon>
        <taxon>Bertiereae - Coffeeae clade</taxon>
        <taxon>Coffeeae</taxon>
        <taxon>Coffea</taxon>
    </lineage>
</organism>
<keyword evidence="5" id="KW-0346">Stress response</keyword>
<dbReference type="Pfam" id="PF00447">
    <property type="entry name" value="HSF_DNA-bind"/>
    <property type="match status" value="1"/>
</dbReference>
<evidence type="ECO:0000256" key="11">
    <source>
        <dbReference type="ARBA" id="ARBA00081483"/>
    </source>
</evidence>
<evidence type="ECO:0000256" key="3">
    <source>
        <dbReference type="ARBA" id="ARBA00022553"/>
    </source>
</evidence>
<dbReference type="AlphaFoldDB" id="I3RJG0"/>
<evidence type="ECO:0000313" key="14">
    <source>
        <dbReference type="EMBL" id="AFK24440.1"/>
    </source>
</evidence>
<dbReference type="EMBL" id="JQ687374">
    <property type="protein sequence ID" value="AFK24440.1"/>
    <property type="molecule type" value="mRNA"/>
</dbReference>
<comment type="subcellular location">
    <subcellularLocation>
        <location evidence="1">Nucleus</location>
    </subcellularLocation>
</comment>
<protein>
    <recommendedName>
        <fullName evidence="11">Heat stress transcription factor</fullName>
    </recommendedName>
</protein>
<dbReference type="PANTHER" id="PTHR10015:SF448">
    <property type="entry name" value="HEAT STRESS TRANSCRIPTION FACTOR A-7A-LIKE"/>
    <property type="match status" value="1"/>
</dbReference>
<dbReference type="InterPro" id="IPR036388">
    <property type="entry name" value="WH-like_DNA-bd_sf"/>
</dbReference>
<evidence type="ECO:0000256" key="1">
    <source>
        <dbReference type="ARBA" id="ARBA00004123"/>
    </source>
</evidence>
<keyword evidence="4" id="KW-0805">Transcription regulation</keyword>
<dbReference type="RefSeq" id="XP_027065759.1">
    <property type="nucleotide sequence ID" value="XM_027209958.1"/>
</dbReference>
<name>I3RJG0_COFAR</name>
<keyword evidence="6" id="KW-0238">DNA-binding</keyword>
<gene>
    <name evidence="14" type="primary">hsfa9</name>
    <name evidence="16" type="synonym">LOC113691694</name>
</gene>
<dbReference type="GO" id="GO:0000978">
    <property type="term" value="F:RNA polymerase II cis-regulatory region sequence-specific DNA binding"/>
    <property type="evidence" value="ECO:0007669"/>
    <property type="project" value="TreeGrafter"/>
</dbReference>
<feature type="domain" description="HSF-type DNA-binding" evidence="13">
    <location>
        <begin position="71"/>
        <end position="164"/>
    </location>
</feature>
<evidence type="ECO:0000256" key="6">
    <source>
        <dbReference type="ARBA" id="ARBA00023125"/>
    </source>
</evidence>
<evidence type="ECO:0000259" key="13">
    <source>
        <dbReference type="SMART" id="SM00415"/>
    </source>
</evidence>
<accession>I3RJG0</accession>
<dbReference type="SUPFAM" id="SSF46785">
    <property type="entry name" value="Winged helix' DNA-binding domain"/>
    <property type="match status" value="1"/>
</dbReference>
<evidence type="ECO:0000256" key="10">
    <source>
        <dbReference type="ARBA" id="ARBA00055747"/>
    </source>
</evidence>
<keyword evidence="9" id="KW-0539">Nucleus</keyword>